<dbReference type="eggNOG" id="COG1680">
    <property type="taxonomic scope" value="Bacteria"/>
</dbReference>
<sequence length="695" mass="72892">MSPHDAPPRPSAPTRAARSRRVGALVAVAAAALLAGCGAAPGQGPAPHVTTPAAPETARLTPADVNAWLDGVIPAGLENGGVVGATVSVVHDGQVLTARGYGLADTGENGNTGEAPTPVDPEKHLFRPGSVSKLVTATAVMQQVQAGKIDLDADIKQYLDFDLPTEFDTPITTRHLLTHTPGFEERVANLLRLDGVPANLREALVTDPPAQVYAPGTTPAYSNYGNSLAGYLVERVTGTRFEEYVEREVFDRIGMTSSSFEQPLPERLKDRMSGGYNDSANPVAQPFEIVTTPPAGALTASATDMARFMLAHLGAQTGGTPLLDEATMKLMHEGALDAEQLGGLADGPRMTLGFFDESRNGHRIIGHGGDTNFFHSHLQLYPGAGAGKGTGLFVSFNSTGVNGGVQGVRNAVLNGFADRYFPKGASTGGTSTEGASAMEYDHDAAPLARDEAVELAARVQGEYDSSRRMDSTLLSAIDLTSRTTVTAREDGTLLFQPGPASASPAVYEAVGEHTWREVGGQRVLATRIEDGRVTGIAYEDVFTLLPTPAQRSAGLVLPVLLGSLVVLVLAVVSWPIAAVARRSAGVAPRDRAGRLARVLAKVGTLSGVLAAAGWAASVTALMQLQEIPAAQIRSLQLLQLLAALAVVPAGVRLYDDARRRTGWTRVVGSALVLLALIGLAWFAVEFNFLAPDISY</sequence>
<dbReference type="EMBL" id="CP001630">
    <property type="protein sequence ID" value="ACU38117.1"/>
    <property type="molecule type" value="Genomic_DNA"/>
</dbReference>
<feature type="transmembrane region" description="Helical" evidence="1">
    <location>
        <begin position="555"/>
        <end position="577"/>
    </location>
</feature>
<dbReference type="OrthoDB" id="4281716at2"/>
<keyword evidence="1" id="KW-1133">Transmembrane helix</keyword>
<dbReference type="Proteomes" id="UP000002213">
    <property type="component" value="Chromosome"/>
</dbReference>
<protein>
    <submittedName>
        <fullName evidence="3">Beta-lactamase</fullName>
    </submittedName>
</protein>
<dbReference type="HOGENOM" id="CLU_022757_1_0_11"/>
<evidence type="ECO:0000313" key="4">
    <source>
        <dbReference type="Proteomes" id="UP000002213"/>
    </source>
</evidence>
<feature type="transmembrane region" description="Helical" evidence="1">
    <location>
        <begin position="666"/>
        <end position="684"/>
    </location>
</feature>
<feature type="domain" description="Beta-lactamase-related" evidence="2">
    <location>
        <begin position="70"/>
        <end position="402"/>
    </location>
</feature>
<dbReference type="STRING" id="446462.Amir_4262"/>
<feature type="transmembrane region" description="Helical" evidence="1">
    <location>
        <begin position="598"/>
        <end position="617"/>
    </location>
</feature>
<dbReference type="KEGG" id="ami:Amir_4262"/>
<proteinExistence type="predicted"/>
<dbReference type="Gene3D" id="3.40.710.10">
    <property type="entry name" value="DD-peptidase/beta-lactamase superfamily"/>
    <property type="match status" value="1"/>
</dbReference>
<dbReference type="InterPro" id="IPR012338">
    <property type="entry name" value="Beta-lactam/transpept-like"/>
</dbReference>
<dbReference type="PANTHER" id="PTHR46825:SF9">
    <property type="entry name" value="BETA-LACTAMASE-RELATED DOMAIN-CONTAINING PROTEIN"/>
    <property type="match status" value="1"/>
</dbReference>
<keyword evidence="1" id="KW-0472">Membrane</keyword>
<evidence type="ECO:0000259" key="2">
    <source>
        <dbReference type="Pfam" id="PF00144"/>
    </source>
</evidence>
<keyword evidence="1" id="KW-0812">Transmembrane</keyword>
<feature type="transmembrane region" description="Helical" evidence="1">
    <location>
        <begin position="637"/>
        <end position="654"/>
    </location>
</feature>
<organism evidence="3 4">
    <name type="scientific">Actinosynnema mirum (strain ATCC 29888 / DSM 43827 / JCM 3225 / NBRC 14064 / NCIMB 13271 / NRRL B-12336 / IMRU 3971 / 101)</name>
    <dbReference type="NCBI Taxonomy" id="446462"/>
    <lineage>
        <taxon>Bacteria</taxon>
        <taxon>Bacillati</taxon>
        <taxon>Actinomycetota</taxon>
        <taxon>Actinomycetes</taxon>
        <taxon>Pseudonocardiales</taxon>
        <taxon>Pseudonocardiaceae</taxon>
        <taxon>Actinosynnema</taxon>
    </lineage>
</organism>
<reference evidence="3 4" key="1">
    <citation type="journal article" date="2009" name="Stand. Genomic Sci.">
        <title>Complete genome sequence of Actinosynnema mirum type strain (101).</title>
        <authorList>
            <person name="Land M."/>
            <person name="Lapidus A."/>
            <person name="Mayilraj S."/>
            <person name="Chen F."/>
            <person name="Copeland A."/>
            <person name="Del Rio T.G."/>
            <person name="Nolan M."/>
            <person name="Lucas S."/>
            <person name="Tice H."/>
            <person name="Cheng J.F."/>
            <person name="Chertkov O."/>
            <person name="Bruce D."/>
            <person name="Goodwin L."/>
            <person name="Pitluck S."/>
            <person name="Rohde M."/>
            <person name="Goker M."/>
            <person name="Pati A."/>
            <person name="Ivanova N."/>
            <person name="Mavromatis K."/>
            <person name="Chen A."/>
            <person name="Palaniappan K."/>
            <person name="Hauser L."/>
            <person name="Chang Y.J."/>
            <person name="Jeffries C.C."/>
            <person name="Brettin T."/>
            <person name="Detter J.C."/>
            <person name="Han C."/>
            <person name="Chain P."/>
            <person name="Tindall B.J."/>
            <person name="Bristow J."/>
            <person name="Eisen J.A."/>
            <person name="Markowitz V."/>
            <person name="Hugenholtz P."/>
            <person name="Kyrpides N.C."/>
            <person name="Klenk H.P."/>
        </authorList>
    </citation>
    <scope>NUCLEOTIDE SEQUENCE [LARGE SCALE GENOMIC DNA]</scope>
    <source>
        <strain evidence="4">ATCC 29888 / DSM 43827 / JCM 3225 / NBRC 14064 / NCIMB 13271 / NRRL B-12336 / IMRU 3971 / 101</strain>
    </source>
</reference>
<dbReference type="InterPro" id="IPR050491">
    <property type="entry name" value="AmpC-like"/>
</dbReference>
<dbReference type="SUPFAM" id="SSF56601">
    <property type="entry name" value="beta-lactamase/transpeptidase-like"/>
    <property type="match status" value="1"/>
</dbReference>
<dbReference type="InterPro" id="IPR001466">
    <property type="entry name" value="Beta-lactam-related"/>
</dbReference>
<name>C6WIM7_ACTMD</name>
<gene>
    <name evidence="3" type="ordered locus">Amir_4262</name>
</gene>
<keyword evidence="4" id="KW-1185">Reference proteome</keyword>
<dbReference type="AlphaFoldDB" id="C6WIM7"/>
<dbReference type="RefSeq" id="WP_015803004.1">
    <property type="nucleotide sequence ID" value="NC_013093.1"/>
</dbReference>
<dbReference type="PANTHER" id="PTHR46825">
    <property type="entry name" value="D-ALANYL-D-ALANINE-CARBOXYPEPTIDASE/ENDOPEPTIDASE AMPH"/>
    <property type="match status" value="1"/>
</dbReference>
<evidence type="ECO:0000256" key="1">
    <source>
        <dbReference type="SAM" id="Phobius"/>
    </source>
</evidence>
<evidence type="ECO:0000313" key="3">
    <source>
        <dbReference type="EMBL" id="ACU38117.1"/>
    </source>
</evidence>
<accession>C6WIM7</accession>
<dbReference type="Pfam" id="PF00144">
    <property type="entry name" value="Beta-lactamase"/>
    <property type="match status" value="1"/>
</dbReference>